<evidence type="ECO:0000256" key="3">
    <source>
        <dbReference type="SAM" id="MobiDB-lite"/>
    </source>
</evidence>
<feature type="region of interest" description="Disordered" evidence="3">
    <location>
        <begin position="332"/>
        <end position="441"/>
    </location>
</feature>
<dbReference type="PANTHER" id="PTHR13393:SF0">
    <property type="entry name" value="RNA N6-ADENOSINE-METHYLTRANSFERASE METTL16"/>
    <property type="match status" value="1"/>
</dbReference>
<dbReference type="PANTHER" id="PTHR13393">
    <property type="entry name" value="SAM-DEPENDENT METHYLTRANSFERASE"/>
    <property type="match status" value="1"/>
</dbReference>
<evidence type="ECO:0000256" key="1">
    <source>
        <dbReference type="ARBA" id="ARBA00022603"/>
    </source>
</evidence>
<keyword evidence="1" id="KW-0489">Methyltransferase</keyword>
<proteinExistence type="predicted"/>
<accession>A0ABQ7H4B4</accession>
<feature type="compositionally biased region" description="Basic and acidic residues" evidence="3">
    <location>
        <begin position="117"/>
        <end position="126"/>
    </location>
</feature>
<dbReference type="EMBL" id="MU069480">
    <property type="protein sequence ID" value="KAF5841690.1"/>
    <property type="molecule type" value="Genomic_DNA"/>
</dbReference>
<dbReference type="InterPro" id="IPR029063">
    <property type="entry name" value="SAM-dependent_MTases_sf"/>
</dbReference>
<sequence>MKINHQSYSCLPGGRAAFNYASWEGTRQLTSTLLKADFGIDWWLPEGQLVPTVTNRANYVHWINDLLGLSSPDPNESGVLRTSPTCQTSPFPQTSNPSYSEQPASTGGSSAAALEDSENKASHAEEEGGGSSAPGAAGNAGACLSAAGSKCISGKQDGLADAEANSNPSTACGGTPEEMVYPGGEVAFIMRMMEDSVRLGGRIHWYTTMVGKKSTLKVLRKELHARHVTAIRTTELAQGKTLRWAIAWSFAVDPNLASVPIARPVNPELARPIVPKRSVTFQLKTPTDPRTVLKLIAEVLEAHGASPPPAIDQGLWRVSATVPHAAAAAAVASREPNGADMGGSVAAAVGRPHRSSSGAAKATKLMDAPEAQAGEQATVGSPPSATGASGTAAAVAAASTVANSTSPAEQQHKKPRSAEAPPAEEQGMASNTVPTRGAGASQGAVAAGGAAAAGGPGLTLRVTLFQVQRGMYEVCASVPNSAGLTDATRFTALMQRVQGDIEDRVAQ</sequence>
<keyword evidence="5" id="KW-1185">Reference proteome</keyword>
<keyword evidence="2" id="KW-0808">Transferase</keyword>
<feature type="compositionally biased region" description="Low complexity" evidence="3">
    <location>
        <begin position="379"/>
        <end position="408"/>
    </location>
</feature>
<dbReference type="Proteomes" id="UP000815325">
    <property type="component" value="Unassembled WGS sequence"/>
</dbReference>
<dbReference type="Gene3D" id="3.40.50.150">
    <property type="entry name" value="Vaccinia Virus protein VP39"/>
    <property type="match status" value="2"/>
</dbReference>
<comment type="caution">
    <text evidence="4">The sequence shown here is derived from an EMBL/GenBank/DDBJ whole genome shotgun (WGS) entry which is preliminary data.</text>
</comment>
<organism evidence="4 5">
    <name type="scientific">Dunaliella salina</name>
    <name type="common">Green alga</name>
    <name type="synonym">Protococcus salinus</name>
    <dbReference type="NCBI Taxonomy" id="3046"/>
    <lineage>
        <taxon>Eukaryota</taxon>
        <taxon>Viridiplantae</taxon>
        <taxon>Chlorophyta</taxon>
        <taxon>core chlorophytes</taxon>
        <taxon>Chlorophyceae</taxon>
        <taxon>CS clade</taxon>
        <taxon>Chlamydomonadales</taxon>
        <taxon>Dunaliellaceae</taxon>
        <taxon>Dunaliella</taxon>
    </lineage>
</organism>
<feature type="compositionally biased region" description="Polar residues" evidence="3">
    <location>
        <begin position="80"/>
        <end position="109"/>
    </location>
</feature>
<gene>
    <name evidence="4" type="ORF">DUNSADRAFT_11897</name>
</gene>
<dbReference type="InterPro" id="IPR010286">
    <property type="entry name" value="METTL16/RlmF"/>
</dbReference>
<evidence type="ECO:0000256" key="2">
    <source>
        <dbReference type="ARBA" id="ARBA00022679"/>
    </source>
</evidence>
<evidence type="ECO:0000313" key="4">
    <source>
        <dbReference type="EMBL" id="KAF5841690.1"/>
    </source>
</evidence>
<evidence type="ECO:0000313" key="5">
    <source>
        <dbReference type="Proteomes" id="UP000815325"/>
    </source>
</evidence>
<name>A0ABQ7H4B4_DUNSA</name>
<protein>
    <submittedName>
        <fullName evidence="4">Uncharacterized protein</fullName>
    </submittedName>
</protein>
<reference evidence="4" key="1">
    <citation type="submission" date="2017-08" db="EMBL/GenBank/DDBJ databases">
        <authorList>
            <person name="Polle J.E."/>
            <person name="Barry K."/>
            <person name="Cushman J."/>
            <person name="Schmutz J."/>
            <person name="Tran D."/>
            <person name="Hathwaick L.T."/>
            <person name="Yim W.C."/>
            <person name="Jenkins J."/>
            <person name="Mckie-Krisberg Z.M."/>
            <person name="Prochnik S."/>
            <person name="Lindquist E."/>
            <person name="Dockter R.B."/>
            <person name="Adam C."/>
            <person name="Molina H."/>
            <person name="Bunkerborg J."/>
            <person name="Jin E."/>
            <person name="Buchheim M."/>
            <person name="Magnuson J."/>
        </authorList>
    </citation>
    <scope>NUCLEOTIDE SEQUENCE</scope>
    <source>
        <strain evidence="4">CCAP 19/18</strain>
    </source>
</reference>
<feature type="region of interest" description="Disordered" evidence="3">
    <location>
        <begin position="74"/>
        <end position="139"/>
    </location>
</feature>
<dbReference type="Pfam" id="PF05971">
    <property type="entry name" value="Methyltransf_10"/>
    <property type="match status" value="2"/>
</dbReference>